<dbReference type="Proteomes" id="UP000568380">
    <property type="component" value="Unassembled WGS sequence"/>
</dbReference>
<comment type="caution">
    <text evidence="1">The sequence shown here is derived from an EMBL/GenBank/DDBJ whole genome shotgun (WGS) entry which is preliminary data.</text>
</comment>
<protein>
    <recommendedName>
        <fullName evidence="3">Winged helix DNA-binding domain-containing protein</fullName>
    </recommendedName>
</protein>
<dbReference type="PANTHER" id="PTHR38479">
    <property type="entry name" value="LMO0824 PROTEIN"/>
    <property type="match status" value="1"/>
</dbReference>
<accession>A0A7W8A720</accession>
<dbReference type="PANTHER" id="PTHR38479:SF2">
    <property type="entry name" value="WINGED HELIX DNA-BINDING DOMAIN-CONTAINING PROTEIN"/>
    <property type="match status" value="1"/>
</dbReference>
<dbReference type="InterPro" id="IPR009351">
    <property type="entry name" value="AlkZ-like"/>
</dbReference>
<sequence length="365" mass="39547">MNVEREQVIAFRLRRHQLDERGTLAGAAVTAPQNTPPGSAELALRARAEVSAAEVGAAIAKRRTLVQTWSLRGSPCLVSSAELPLFTRGLLPDDEESWRAQMAGFLPMLDQMGRSASATMERVIEATRDALDGRTLTKRELGSALAPRLPAEFAPWMEPDMFSSFSAILTRAASLTGEFAIAPRVGNEASLMRVDQWLAGVPVDKDARAGLVRRYLRLYGPSTADDFAAWAGVSVHYAARSWARVAGETAAVGAGFVLGEDLAELKAAERPKGMRLLPPYEPFLQMRDRGTLAPDPGLRPRIWRKTGNPGVILLDGELAGMWRQQKKGGKLVITVEGKADRDTVAAEAAPYAEFRGCSEVEVILG</sequence>
<evidence type="ECO:0008006" key="3">
    <source>
        <dbReference type="Google" id="ProtNLM"/>
    </source>
</evidence>
<reference evidence="1 2" key="1">
    <citation type="submission" date="2020-08" db="EMBL/GenBank/DDBJ databases">
        <title>Genomic Encyclopedia of Type Strains, Phase IV (KMG-IV): sequencing the most valuable type-strain genomes for metagenomic binning, comparative biology and taxonomic classification.</title>
        <authorList>
            <person name="Goeker M."/>
        </authorList>
    </citation>
    <scope>NUCLEOTIDE SEQUENCE [LARGE SCALE GENOMIC DNA]</scope>
    <source>
        <strain evidence="1 2">DSM 45385</strain>
    </source>
</reference>
<dbReference type="RefSeq" id="WP_184967440.1">
    <property type="nucleotide sequence ID" value="NZ_JACHIN010000009.1"/>
</dbReference>
<dbReference type="Pfam" id="PF06224">
    <property type="entry name" value="AlkZ-like"/>
    <property type="match status" value="1"/>
</dbReference>
<organism evidence="1 2">
    <name type="scientific">Nonomuraea endophytica</name>
    <dbReference type="NCBI Taxonomy" id="714136"/>
    <lineage>
        <taxon>Bacteria</taxon>
        <taxon>Bacillati</taxon>
        <taxon>Actinomycetota</taxon>
        <taxon>Actinomycetes</taxon>
        <taxon>Streptosporangiales</taxon>
        <taxon>Streptosporangiaceae</taxon>
        <taxon>Nonomuraea</taxon>
    </lineage>
</organism>
<gene>
    <name evidence="1" type="ORF">HNR40_006203</name>
</gene>
<dbReference type="AlphaFoldDB" id="A0A7W8A720"/>
<evidence type="ECO:0000313" key="2">
    <source>
        <dbReference type="Proteomes" id="UP000568380"/>
    </source>
</evidence>
<dbReference type="EMBL" id="JACHIN010000009">
    <property type="protein sequence ID" value="MBB5080714.1"/>
    <property type="molecule type" value="Genomic_DNA"/>
</dbReference>
<name>A0A7W8A720_9ACTN</name>
<keyword evidence="2" id="KW-1185">Reference proteome</keyword>
<evidence type="ECO:0000313" key="1">
    <source>
        <dbReference type="EMBL" id="MBB5080714.1"/>
    </source>
</evidence>
<proteinExistence type="predicted"/>